<evidence type="ECO:0000313" key="2">
    <source>
        <dbReference type="EMBL" id="OJX56272.1"/>
    </source>
</evidence>
<dbReference type="EMBL" id="MKVH01000025">
    <property type="protein sequence ID" value="OJX56272.1"/>
    <property type="molecule type" value="Genomic_DNA"/>
</dbReference>
<dbReference type="PROSITE" id="PS51273">
    <property type="entry name" value="GATASE_TYPE_1"/>
    <property type="match status" value="1"/>
</dbReference>
<dbReference type="PANTHER" id="PTHR43235:SF1">
    <property type="entry name" value="GLUTAMINE AMIDOTRANSFERASE PB2B2.05-RELATED"/>
    <property type="match status" value="1"/>
</dbReference>
<evidence type="ECO:0000256" key="1">
    <source>
        <dbReference type="SAM" id="MobiDB-lite"/>
    </source>
</evidence>
<dbReference type="PANTHER" id="PTHR43235">
    <property type="entry name" value="GLUTAMINE AMIDOTRANSFERASE PB2B2.05-RELATED"/>
    <property type="match status" value="1"/>
</dbReference>
<dbReference type="GO" id="GO:0005829">
    <property type="term" value="C:cytosol"/>
    <property type="evidence" value="ECO:0007669"/>
    <property type="project" value="TreeGrafter"/>
</dbReference>
<dbReference type="Pfam" id="PF07722">
    <property type="entry name" value="Peptidase_C26"/>
    <property type="match status" value="1"/>
</dbReference>
<name>A0A1M3KV66_9BACT</name>
<dbReference type="Gene3D" id="3.40.50.880">
    <property type="match status" value="1"/>
</dbReference>
<feature type="region of interest" description="Disordered" evidence="1">
    <location>
        <begin position="1"/>
        <end position="21"/>
    </location>
</feature>
<gene>
    <name evidence="2" type="ORF">BGO89_13110</name>
</gene>
<dbReference type="GO" id="GO:0033969">
    <property type="term" value="F:gamma-glutamyl-gamma-aminobutyrate hydrolase activity"/>
    <property type="evidence" value="ECO:0007669"/>
    <property type="project" value="TreeGrafter"/>
</dbReference>
<dbReference type="AlphaFoldDB" id="A0A1M3KV66"/>
<accession>A0A1M3KV66</accession>
<protein>
    <submittedName>
        <fullName evidence="2">Uncharacterized protein</fullName>
    </submittedName>
</protein>
<proteinExistence type="predicted"/>
<dbReference type="Proteomes" id="UP000184233">
    <property type="component" value="Unassembled WGS sequence"/>
</dbReference>
<sequence>MYTRPRKSGAEQVCNADPDTDRHRQYLQDGIMKIAASRASGSENYASYQRWLRTVDPDVDVVDLYPCATPDEAVALMKECSGLLLTGGPDVNPARYGQSEKAALCEPPDEHRDALELALIEAATEANMPVLGICRGAQILNVAFGGTLIADIPTVVGTEIEHRQVDGVDSHHAVHAEPGSLIKRICRALDGTINSAHHQSVERLATIFAPSATSPDGVIEAFEWGDAAMGGKPFLLAVQWHPERMEYGNPFSLPIAQHFVSEVAAYSQLFAQ</sequence>
<dbReference type="InterPro" id="IPR029062">
    <property type="entry name" value="Class_I_gatase-like"/>
</dbReference>
<comment type="caution">
    <text evidence="2">The sequence shown here is derived from an EMBL/GenBank/DDBJ whole genome shotgun (WGS) entry which is preliminary data.</text>
</comment>
<organism evidence="2 3">
    <name type="scientific">Candidatus Kapaibacterium thiocyanatum</name>
    <dbReference type="NCBI Taxonomy" id="1895771"/>
    <lineage>
        <taxon>Bacteria</taxon>
        <taxon>Pseudomonadati</taxon>
        <taxon>Candidatus Kapaibacteriota</taxon>
        <taxon>Candidatus Kapaibacteriia</taxon>
        <taxon>Candidatus Kapaibacteriales</taxon>
        <taxon>Candidatus Kapaibacteriaceae</taxon>
        <taxon>Candidatus Kapaibacterium</taxon>
    </lineage>
</organism>
<dbReference type="CDD" id="cd01745">
    <property type="entry name" value="GATase1_2"/>
    <property type="match status" value="1"/>
</dbReference>
<dbReference type="SUPFAM" id="SSF52317">
    <property type="entry name" value="Class I glutamine amidotransferase-like"/>
    <property type="match status" value="1"/>
</dbReference>
<dbReference type="GO" id="GO:0006598">
    <property type="term" value="P:polyamine catabolic process"/>
    <property type="evidence" value="ECO:0007669"/>
    <property type="project" value="TreeGrafter"/>
</dbReference>
<dbReference type="STRING" id="1895771.BGO89_13110"/>
<dbReference type="InterPro" id="IPR044668">
    <property type="entry name" value="PuuD-like"/>
</dbReference>
<evidence type="ECO:0000313" key="3">
    <source>
        <dbReference type="Proteomes" id="UP000184233"/>
    </source>
</evidence>
<dbReference type="InterPro" id="IPR011697">
    <property type="entry name" value="Peptidase_C26"/>
</dbReference>
<reference evidence="2 3" key="1">
    <citation type="submission" date="2016-09" db="EMBL/GenBank/DDBJ databases">
        <title>Genome-resolved meta-omics ties microbial dynamics to process performance in biotechnology for thiocyanate degradation.</title>
        <authorList>
            <person name="Kantor R.S."/>
            <person name="Huddy R.J."/>
            <person name="Iyer R."/>
            <person name="Thomas B.C."/>
            <person name="Brown C.T."/>
            <person name="Anantharaman K."/>
            <person name="Tringe S."/>
            <person name="Hettich R.L."/>
            <person name="Harrison S.T."/>
            <person name="Banfield J.F."/>
        </authorList>
    </citation>
    <scope>NUCLEOTIDE SEQUENCE [LARGE SCALE GENOMIC DNA]</scope>
    <source>
        <strain evidence="2">59-99</strain>
    </source>
</reference>